<name>A0ABS8PY93_9BACT</name>
<keyword evidence="5" id="KW-1185">Reference proteome</keyword>
<dbReference type="InterPro" id="IPR013830">
    <property type="entry name" value="SGNH_hydro"/>
</dbReference>
<organism evidence="4 5">
    <name type="scientific">Niabella pedocola</name>
    <dbReference type="NCBI Taxonomy" id="1752077"/>
    <lineage>
        <taxon>Bacteria</taxon>
        <taxon>Pseudomonadati</taxon>
        <taxon>Bacteroidota</taxon>
        <taxon>Chitinophagia</taxon>
        <taxon>Chitinophagales</taxon>
        <taxon>Chitinophagaceae</taxon>
        <taxon>Niabella</taxon>
    </lineage>
</organism>
<evidence type="ECO:0000256" key="1">
    <source>
        <dbReference type="ARBA" id="ARBA00008668"/>
    </source>
</evidence>
<protein>
    <submittedName>
        <fullName evidence="4">Rhamnogalacturonan acetylesterase</fullName>
    </submittedName>
</protein>
<dbReference type="RefSeq" id="WP_231007695.1">
    <property type="nucleotide sequence ID" value="NZ_JAJNEC010000006.1"/>
</dbReference>
<gene>
    <name evidence="4" type="ORF">LQ567_20870</name>
</gene>
<dbReference type="PANTHER" id="PTHR43695:SF1">
    <property type="entry name" value="RHAMNOGALACTURONAN ACETYLESTERASE"/>
    <property type="match status" value="1"/>
</dbReference>
<feature type="domain" description="SGNH hydrolase-type esterase" evidence="3">
    <location>
        <begin position="28"/>
        <end position="204"/>
    </location>
</feature>
<comment type="caution">
    <text evidence="4">The sequence shown here is derived from an EMBL/GenBank/DDBJ whole genome shotgun (WGS) entry which is preliminary data.</text>
</comment>
<dbReference type="InterPro" id="IPR037459">
    <property type="entry name" value="RhgT-like"/>
</dbReference>
<dbReference type="Pfam" id="PF13472">
    <property type="entry name" value="Lipase_GDSL_2"/>
    <property type="match status" value="1"/>
</dbReference>
<dbReference type="PANTHER" id="PTHR43695">
    <property type="entry name" value="PUTATIVE (AFU_ORTHOLOGUE AFUA_2G17250)-RELATED"/>
    <property type="match status" value="1"/>
</dbReference>
<dbReference type="Gene3D" id="3.40.50.1110">
    <property type="entry name" value="SGNH hydrolase"/>
    <property type="match status" value="1"/>
</dbReference>
<comment type="similarity">
    <text evidence="1">Belongs to the 'GDSL' lipolytic enzyme family.</text>
</comment>
<evidence type="ECO:0000259" key="3">
    <source>
        <dbReference type="Pfam" id="PF13472"/>
    </source>
</evidence>
<dbReference type="Proteomes" id="UP001199816">
    <property type="component" value="Unassembled WGS sequence"/>
</dbReference>
<dbReference type="InterPro" id="IPR036514">
    <property type="entry name" value="SGNH_hydro_sf"/>
</dbReference>
<keyword evidence="2" id="KW-0378">Hydrolase</keyword>
<reference evidence="4 5" key="1">
    <citation type="submission" date="2021-11" db="EMBL/GenBank/DDBJ databases">
        <title>Genomic of Niabella pedocola.</title>
        <authorList>
            <person name="Wu T."/>
        </authorList>
    </citation>
    <scope>NUCLEOTIDE SEQUENCE [LARGE SCALE GENOMIC DNA]</scope>
    <source>
        <strain evidence="4 5">JCM 31011</strain>
    </source>
</reference>
<evidence type="ECO:0000256" key="2">
    <source>
        <dbReference type="ARBA" id="ARBA00022801"/>
    </source>
</evidence>
<dbReference type="CDD" id="cd01821">
    <property type="entry name" value="Rhamnogalacturan_acetylesterase_like"/>
    <property type="match status" value="1"/>
</dbReference>
<dbReference type="EMBL" id="JAJNEC010000006">
    <property type="protein sequence ID" value="MCD2425252.1"/>
    <property type="molecule type" value="Genomic_DNA"/>
</dbReference>
<sequence length="253" mass="28843">MKKRILALCLVVLLFAFKEQKKITIYSIGDSTMCDYDQRYLDGFGGEGYPIRGWMQMMPQFFTDQVTIHNMARSGRSSKSFKDEGWWQKVIDAVKPGDYMFIMFGPNDEKPDTLRHTDPQTTYRQYLVGYIKETRAKGGIPVLFTSITRRKFDKEGKVLPDTFEPYAAEVRKIAAEMKVPLVDLNVKSKALVQQYGPEDSKKLYLYIEPGKFTKLPKGRKDDTHLSGEGATEIAGLAKAGLKELKLPVAKYLK</sequence>
<evidence type="ECO:0000313" key="4">
    <source>
        <dbReference type="EMBL" id="MCD2425252.1"/>
    </source>
</evidence>
<dbReference type="SUPFAM" id="SSF52266">
    <property type="entry name" value="SGNH hydrolase"/>
    <property type="match status" value="1"/>
</dbReference>
<proteinExistence type="inferred from homology"/>
<accession>A0ABS8PY93</accession>
<evidence type="ECO:0000313" key="5">
    <source>
        <dbReference type="Proteomes" id="UP001199816"/>
    </source>
</evidence>